<dbReference type="Proteomes" id="UP000827986">
    <property type="component" value="Unassembled WGS sequence"/>
</dbReference>
<feature type="non-terminal residue" evidence="1">
    <location>
        <position position="121"/>
    </location>
</feature>
<organism evidence="1 2">
    <name type="scientific">Mauremys mutica</name>
    <name type="common">yellowpond turtle</name>
    <dbReference type="NCBI Taxonomy" id="74926"/>
    <lineage>
        <taxon>Eukaryota</taxon>
        <taxon>Metazoa</taxon>
        <taxon>Chordata</taxon>
        <taxon>Craniata</taxon>
        <taxon>Vertebrata</taxon>
        <taxon>Euteleostomi</taxon>
        <taxon>Archelosauria</taxon>
        <taxon>Testudinata</taxon>
        <taxon>Testudines</taxon>
        <taxon>Cryptodira</taxon>
        <taxon>Durocryptodira</taxon>
        <taxon>Testudinoidea</taxon>
        <taxon>Geoemydidae</taxon>
        <taxon>Geoemydinae</taxon>
        <taxon>Mauremys</taxon>
    </lineage>
</organism>
<keyword evidence="2" id="KW-1185">Reference proteome</keyword>
<evidence type="ECO:0000313" key="2">
    <source>
        <dbReference type="Proteomes" id="UP000827986"/>
    </source>
</evidence>
<protein>
    <submittedName>
        <fullName evidence="1">Uncharacterized protein</fullName>
    </submittedName>
</protein>
<proteinExistence type="predicted"/>
<evidence type="ECO:0000313" key="1">
    <source>
        <dbReference type="EMBL" id="KAH1166558.1"/>
    </source>
</evidence>
<accession>A0A9D4APY2</accession>
<dbReference type="AlphaFoldDB" id="A0A9D4APY2"/>
<dbReference type="EMBL" id="JAHDVG010000487">
    <property type="protein sequence ID" value="KAH1166558.1"/>
    <property type="molecule type" value="Genomic_DNA"/>
</dbReference>
<reference evidence="1" key="1">
    <citation type="submission" date="2021-09" db="EMBL/GenBank/DDBJ databases">
        <title>The genome of Mauremys mutica provides insights into the evolution of semi-aquatic lifestyle.</title>
        <authorList>
            <person name="Gong S."/>
            <person name="Gao Y."/>
        </authorList>
    </citation>
    <scope>NUCLEOTIDE SEQUENCE</scope>
    <source>
        <strain evidence="1">MM-2020</strain>
        <tissue evidence="1">Muscle</tissue>
    </source>
</reference>
<comment type="caution">
    <text evidence="1">The sequence shown here is derived from an EMBL/GenBank/DDBJ whole genome shotgun (WGS) entry which is preliminary data.</text>
</comment>
<name>A0A9D4APY2_9SAUR</name>
<sequence>MFREVILHSQAETHDKNNWRETMTKWKEGENQDQKENNAFHKEATERLINILEHQTDTLYSLITLQSDRSHARPPLQQVQNSFPRTPLTRTAHSYRLTANFSIPQRSRQLVKRQLELYTAV</sequence>
<gene>
    <name evidence="1" type="ORF">KIL84_015730</name>
</gene>